<dbReference type="InterPro" id="IPR045864">
    <property type="entry name" value="aa-tRNA-synth_II/BPL/LPL"/>
</dbReference>
<dbReference type="EMBL" id="PDSK01000091">
    <property type="protein sequence ID" value="PIE34211.1"/>
    <property type="molecule type" value="Genomic_DNA"/>
</dbReference>
<organism evidence="2 3">
    <name type="scientific">candidate division KSB3 bacterium</name>
    <dbReference type="NCBI Taxonomy" id="2044937"/>
    <lineage>
        <taxon>Bacteria</taxon>
        <taxon>candidate division KSB3</taxon>
    </lineage>
</organism>
<comment type="caution">
    <text evidence="2">The sequence shown here is derived from an EMBL/GenBank/DDBJ whole genome shotgun (WGS) entry which is preliminary data.</text>
</comment>
<dbReference type="InterPro" id="IPR004143">
    <property type="entry name" value="BPL_LPL_catalytic"/>
</dbReference>
<dbReference type="AlphaFoldDB" id="A0A2G6KEX4"/>
<evidence type="ECO:0000259" key="1">
    <source>
        <dbReference type="PROSITE" id="PS51733"/>
    </source>
</evidence>
<accession>A0A2G6KEX4</accession>
<feature type="domain" description="BPL/LPL catalytic" evidence="1">
    <location>
        <begin position="37"/>
        <end position="227"/>
    </location>
</feature>
<gene>
    <name evidence="2" type="ORF">CSA56_08755</name>
</gene>
<dbReference type="Proteomes" id="UP000230821">
    <property type="component" value="Unassembled WGS sequence"/>
</dbReference>
<dbReference type="SUPFAM" id="SSF55681">
    <property type="entry name" value="Class II aaRS and biotin synthetases"/>
    <property type="match status" value="1"/>
</dbReference>
<dbReference type="UniPathway" id="UPA00537">
    <property type="reaction ID" value="UER00595"/>
</dbReference>
<dbReference type="InterPro" id="IPR053264">
    <property type="entry name" value="Lipoate-ligase_2_inactive"/>
</dbReference>
<protein>
    <recommendedName>
        <fullName evidence="1">BPL/LPL catalytic domain-containing protein</fullName>
    </recommendedName>
</protein>
<sequence>MALTDVKRKIFVHLLLESMLLHQVNTLDNDLLERVRQGESWAYRSWEPAAVAVVLGRGNKATLEVYEERCQHDNVPIIRRRGGGGTVVLAPGVLVVSVVKRVKHRYRFQEYFDQINTYLIEALQRVGLDELSQRGISDICLCDRKILGSSMYRSKEILFYTASLMVSNDIQLLDRYLRHPSKEPDYRQGRPHLDFTTTICRKYPQLNVADIQAEIDRVLLHRIAAIE</sequence>
<dbReference type="Pfam" id="PF21948">
    <property type="entry name" value="LplA-B_cat"/>
    <property type="match status" value="1"/>
</dbReference>
<reference evidence="2 3" key="1">
    <citation type="submission" date="2017-10" db="EMBL/GenBank/DDBJ databases">
        <title>Novel microbial diversity and functional potential in the marine mammal oral microbiome.</title>
        <authorList>
            <person name="Dudek N.K."/>
            <person name="Sun C.L."/>
            <person name="Burstein D."/>
            <person name="Kantor R.S."/>
            <person name="Aliaga Goltsman D.S."/>
            <person name="Bik E.M."/>
            <person name="Thomas B.C."/>
            <person name="Banfield J.F."/>
            <person name="Relman D.A."/>
        </authorList>
    </citation>
    <scope>NUCLEOTIDE SEQUENCE [LARGE SCALE GENOMIC DNA]</scope>
    <source>
        <strain evidence="2">DOLJORAL78_47_16</strain>
    </source>
</reference>
<dbReference type="PANTHER" id="PTHR43506">
    <property type="entry name" value="BIOTIN/LIPOATE A/B PROTEIN LIGASE FAMILY"/>
    <property type="match status" value="1"/>
</dbReference>
<name>A0A2G6KEX4_9BACT</name>
<dbReference type="PANTHER" id="PTHR43506:SF1">
    <property type="entry name" value="BPL_LPL CATALYTIC DOMAIN-CONTAINING PROTEIN"/>
    <property type="match status" value="1"/>
</dbReference>
<evidence type="ECO:0000313" key="3">
    <source>
        <dbReference type="Proteomes" id="UP000230821"/>
    </source>
</evidence>
<dbReference type="PROSITE" id="PS51733">
    <property type="entry name" value="BPL_LPL_CATALYTIC"/>
    <property type="match status" value="1"/>
</dbReference>
<evidence type="ECO:0000313" key="2">
    <source>
        <dbReference type="EMBL" id="PIE34211.1"/>
    </source>
</evidence>
<dbReference type="Gene3D" id="3.30.930.10">
    <property type="entry name" value="Bira Bifunctional Protein, Domain 2"/>
    <property type="match status" value="1"/>
</dbReference>
<proteinExistence type="predicted"/>